<evidence type="ECO:0000256" key="4">
    <source>
        <dbReference type="ARBA" id="ARBA00022729"/>
    </source>
</evidence>
<keyword evidence="4 10" id="KW-0732">Signal</keyword>
<evidence type="ECO:0000313" key="11">
    <source>
        <dbReference type="EMBL" id="KAF2730693.1"/>
    </source>
</evidence>
<dbReference type="AlphaFoldDB" id="A0A9P4UZ62"/>
<dbReference type="GO" id="GO:0005975">
    <property type="term" value="P:carbohydrate metabolic process"/>
    <property type="evidence" value="ECO:0007669"/>
    <property type="project" value="InterPro"/>
</dbReference>
<dbReference type="PANTHER" id="PTHR31736:SF8">
    <property type="entry name" value="PUTATIVE (AFU_ORTHOLOGUE AFUA_7G06410)-RELATED"/>
    <property type="match status" value="1"/>
</dbReference>
<comment type="subcellular location">
    <subcellularLocation>
        <location evidence="1">Secreted</location>
    </subcellularLocation>
</comment>
<dbReference type="GO" id="GO:0005576">
    <property type="term" value="C:extracellular region"/>
    <property type="evidence" value="ECO:0007669"/>
    <property type="project" value="UniProtKB-SubCell"/>
</dbReference>
<feature type="signal peptide" evidence="10">
    <location>
        <begin position="1"/>
        <end position="17"/>
    </location>
</feature>
<evidence type="ECO:0000256" key="1">
    <source>
        <dbReference type="ARBA" id="ARBA00004613"/>
    </source>
</evidence>
<accession>A0A9P4UZ62</accession>
<keyword evidence="6" id="KW-0325">Glycoprotein</keyword>
<evidence type="ECO:0000256" key="9">
    <source>
        <dbReference type="RuleBase" id="RU361169"/>
    </source>
</evidence>
<keyword evidence="8" id="KW-0961">Cell wall biogenesis/degradation</keyword>
<feature type="chain" id="PRO_5040316318" evidence="10">
    <location>
        <begin position="18"/>
        <end position="410"/>
    </location>
</feature>
<dbReference type="GO" id="GO:0071555">
    <property type="term" value="P:cell wall organization"/>
    <property type="evidence" value="ECO:0007669"/>
    <property type="project" value="UniProtKB-KW"/>
</dbReference>
<keyword evidence="7 9" id="KW-0326">Glycosidase</keyword>
<name>A0A9P4UZ62_9PLEO</name>
<proteinExistence type="inferred from homology"/>
<dbReference type="InterPro" id="IPR000743">
    <property type="entry name" value="Glyco_hydro_28"/>
</dbReference>
<evidence type="ECO:0000256" key="7">
    <source>
        <dbReference type="ARBA" id="ARBA00023295"/>
    </source>
</evidence>
<keyword evidence="12" id="KW-1185">Reference proteome</keyword>
<dbReference type="EMBL" id="ML996212">
    <property type="protein sequence ID" value="KAF2730693.1"/>
    <property type="molecule type" value="Genomic_DNA"/>
</dbReference>
<comment type="similarity">
    <text evidence="2 9">Belongs to the glycosyl hydrolase 28 family.</text>
</comment>
<dbReference type="GO" id="GO:0004650">
    <property type="term" value="F:polygalacturonase activity"/>
    <property type="evidence" value="ECO:0007669"/>
    <property type="project" value="InterPro"/>
</dbReference>
<protein>
    <submittedName>
        <fullName evidence="11">Exo-polygalacturonase</fullName>
    </submittedName>
</protein>
<evidence type="ECO:0000256" key="8">
    <source>
        <dbReference type="ARBA" id="ARBA00023316"/>
    </source>
</evidence>
<gene>
    <name evidence="11" type="ORF">EJ04DRAFT_585388</name>
</gene>
<dbReference type="PANTHER" id="PTHR31736">
    <property type="match status" value="1"/>
</dbReference>
<dbReference type="Pfam" id="PF00295">
    <property type="entry name" value="Glyco_hydro_28"/>
    <property type="match status" value="1"/>
</dbReference>
<evidence type="ECO:0000256" key="3">
    <source>
        <dbReference type="ARBA" id="ARBA00022525"/>
    </source>
</evidence>
<keyword evidence="3" id="KW-0964">Secreted</keyword>
<sequence length="410" mass="44695">MRFSFTLPAIFAVSVLASIKSGDPSGDDTLAILSAFADCKKDGHIIFTNTTYHVGQVMNTTGLKNVDIELKGTLEWSTDIQYWLNHSLPIGFQNQSSAWFLGGDNIHFYGHGYGTLFGNGDTWYIYSNGTSNLHGRPHAITIWGTTNSLIEGLRFIKSQMWTSTVTRSEGVELTNIYINNSCSAEASKVKRCNVNTDGVDTIYANNITFLRWTVESGDDSISMKQNSTNIYMANNTFHKGLGYAMGSIGQYPGELEIIENITAVDTYFYNTGYAGRVKSWTGRTTGSPPNGGGGGIGWARNISFTNFTLSSVDMPWYITQCTSYNGVQGGCDTSKFKIENMRWGNTRGTTDRNFVASLQCSGAAPCTGVHIFDNNLTVEKNGTKTTGYLCSNVEAPEGFNCTGKAPNTSG</sequence>
<dbReference type="InterPro" id="IPR012334">
    <property type="entry name" value="Pectin_lyas_fold"/>
</dbReference>
<organism evidence="11 12">
    <name type="scientific">Polyplosphaeria fusca</name>
    <dbReference type="NCBI Taxonomy" id="682080"/>
    <lineage>
        <taxon>Eukaryota</taxon>
        <taxon>Fungi</taxon>
        <taxon>Dikarya</taxon>
        <taxon>Ascomycota</taxon>
        <taxon>Pezizomycotina</taxon>
        <taxon>Dothideomycetes</taxon>
        <taxon>Pleosporomycetidae</taxon>
        <taxon>Pleosporales</taxon>
        <taxon>Tetraplosphaeriaceae</taxon>
        <taxon>Polyplosphaeria</taxon>
    </lineage>
</organism>
<dbReference type="SUPFAM" id="SSF51126">
    <property type="entry name" value="Pectin lyase-like"/>
    <property type="match status" value="1"/>
</dbReference>
<reference evidence="11" key="1">
    <citation type="journal article" date="2020" name="Stud. Mycol.">
        <title>101 Dothideomycetes genomes: a test case for predicting lifestyles and emergence of pathogens.</title>
        <authorList>
            <person name="Haridas S."/>
            <person name="Albert R."/>
            <person name="Binder M."/>
            <person name="Bloem J."/>
            <person name="Labutti K."/>
            <person name="Salamov A."/>
            <person name="Andreopoulos B."/>
            <person name="Baker S."/>
            <person name="Barry K."/>
            <person name="Bills G."/>
            <person name="Bluhm B."/>
            <person name="Cannon C."/>
            <person name="Castanera R."/>
            <person name="Culley D."/>
            <person name="Daum C."/>
            <person name="Ezra D."/>
            <person name="Gonzalez J."/>
            <person name="Henrissat B."/>
            <person name="Kuo A."/>
            <person name="Liang C."/>
            <person name="Lipzen A."/>
            <person name="Lutzoni F."/>
            <person name="Magnuson J."/>
            <person name="Mondo S."/>
            <person name="Nolan M."/>
            <person name="Ohm R."/>
            <person name="Pangilinan J."/>
            <person name="Park H.-J."/>
            <person name="Ramirez L."/>
            <person name="Alfaro M."/>
            <person name="Sun H."/>
            <person name="Tritt A."/>
            <person name="Yoshinaga Y."/>
            <person name="Zwiers L.-H."/>
            <person name="Turgeon B."/>
            <person name="Goodwin S."/>
            <person name="Spatafora J."/>
            <person name="Crous P."/>
            <person name="Grigoriev I."/>
        </authorList>
    </citation>
    <scope>NUCLEOTIDE SEQUENCE</scope>
    <source>
        <strain evidence="11">CBS 125425</strain>
    </source>
</reference>
<evidence type="ECO:0000256" key="2">
    <source>
        <dbReference type="ARBA" id="ARBA00008834"/>
    </source>
</evidence>
<evidence type="ECO:0000256" key="5">
    <source>
        <dbReference type="ARBA" id="ARBA00022801"/>
    </source>
</evidence>
<evidence type="ECO:0000256" key="10">
    <source>
        <dbReference type="SAM" id="SignalP"/>
    </source>
</evidence>
<comment type="caution">
    <text evidence="11">The sequence shown here is derived from an EMBL/GenBank/DDBJ whole genome shotgun (WGS) entry which is preliminary data.</text>
</comment>
<dbReference type="Proteomes" id="UP000799444">
    <property type="component" value="Unassembled WGS sequence"/>
</dbReference>
<evidence type="ECO:0000313" key="12">
    <source>
        <dbReference type="Proteomes" id="UP000799444"/>
    </source>
</evidence>
<keyword evidence="5 9" id="KW-0378">Hydrolase</keyword>
<dbReference type="OrthoDB" id="187139at2759"/>
<evidence type="ECO:0000256" key="6">
    <source>
        <dbReference type="ARBA" id="ARBA00023180"/>
    </source>
</evidence>
<dbReference type="Gene3D" id="2.160.20.10">
    <property type="entry name" value="Single-stranded right-handed beta-helix, Pectin lyase-like"/>
    <property type="match status" value="1"/>
</dbReference>
<dbReference type="InterPro" id="IPR011050">
    <property type="entry name" value="Pectin_lyase_fold/virulence"/>
</dbReference>